<dbReference type="AlphaFoldDB" id="A0A1X0PB01"/>
<evidence type="ECO:0000313" key="2">
    <source>
        <dbReference type="EMBL" id="ORC93630.1"/>
    </source>
</evidence>
<name>A0A1X0PB01_9TRYP</name>
<dbReference type="RefSeq" id="XP_028887696.1">
    <property type="nucleotide sequence ID" value="XM_029021188.1"/>
</dbReference>
<dbReference type="GeneID" id="39980968"/>
<evidence type="ECO:0000256" key="1">
    <source>
        <dbReference type="SAM" id="MobiDB-lite"/>
    </source>
</evidence>
<dbReference type="EMBL" id="NBCO01000001">
    <property type="protein sequence ID" value="ORC93630.1"/>
    <property type="molecule type" value="Genomic_DNA"/>
</dbReference>
<protein>
    <submittedName>
        <fullName evidence="2">Uncharacterized protein</fullName>
    </submittedName>
</protein>
<dbReference type="VEuPathDB" id="TriTrypDB:TM35_000015070"/>
<sequence>MTPEVHTKKQSSLISYIRSALAPSNKGEDIGSFNVSSPHIRSDPVPAGFRKQTPLPSAREEVCRRISIESRCSSLGNTNTSNTYIPVADRDELPRSAPNKLSFFKCDQLSLLQLSLSVRAPPPTANEDSEDSEWGSNYVVERASATPSHGCTPMELPGWSRMNIVEKWLEEQTSSECN</sequence>
<proteinExistence type="predicted"/>
<dbReference type="Proteomes" id="UP000192257">
    <property type="component" value="Unassembled WGS sequence"/>
</dbReference>
<reference evidence="2 3" key="1">
    <citation type="submission" date="2017-03" db="EMBL/GenBank/DDBJ databases">
        <title>An alternative strategy for trypanosome survival in the mammalian bloodstream revealed through genome and transcriptome analysis of the ubiquitous bovine parasite Trypanosoma (Megatrypanum) theileri.</title>
        <authorList>
            <person name="Kelly S."/>
            <person name="Ivens A."/>
            <person name="Mott A."/>
            <person name="O'Neill E."/>
            <person name="Emms D."/>
            <person name="Macleod O."/>
            <person name="Voorheis P."/>
            <person name="Matthews J."/>
            <person name="Matthews K."/>
            <person name="Carrington M."/>
        </authorList>
    </citation>
    <scope>NUCLEOTIDE SEQUENCE [LARGE SCALE GENOMIC DNA]</scope>
    <source>
        <strain evidence="2">Edinburgh</strain>
    </source>
</reference>
<keyword evidence="3" id="KW-1185">Reference proteome</keyword>
<gene>
    <name evidence="2" type="ORF">TM35_000015070</name>
</gene>
<comment type="caution">
    <text evidence="2">The sequence shown here is derived from an EMBL/GenBank/DDBJ whole genome shotgun (WGS) entry which is preliminary data.</text>
</comment>
<feature type="region of interest" description="Disordered" evidence="1">
    <location>
        <begin position="24"/>
        <end position="53"/>
    </location>
</feature>
<evidence type="ECO:0000313" key="3">
    <source>
        <dbReference type="Proteomes" id="UP000192257"/>
    </source>
</evidence>
<dbReference type="OrthoDB" id="10430638at2759"/>
<organism evidence="2 3">
    <name type="scientific">Trypanosoma theileri</name>
    <dbReference type="NCBI Taxonomy" id="67003"/>
    <lineage>
        <taxon>Eukaryota</taxon>
        <taxon>Discoba</taxon>
        <taxon>Euglenozoa</taxon>
        <taxon>Kinetoplastea</taxon>
        <taxon>Metakinetoplastina</taxon>
        <taxon>Trypanosomatida</taxon>
        <taxon>Trypanosomatidae</taxon>
        <taxon>Trypanosoma</taxon>
    </lineage>
</organism>
<accession>A0A1X0PB01</accession>